<dbReference type="OrthoDB" id="982342at2"/>
<protein>
    <submittedName>
        <fullName evidence="1">Uncharacterized protein</fullName>
    </submittedName>
</protein>
<proteinExistence type="predicted"/>
<dbReference type="RefSeq" id="WP_143822080.1">
    <property type="nucleotide sequence ID" value="NZ_MBTF01000003.1"/>
</dbReference>
<evidence type="ECO:0000313" key="2">
    <source>
        <dbReference type="Proteomes" id="UP000189739"/>
    </source>
</evidence>
<reference evidence="1 2" key="1">
    <citation type="submission" date="2016-07" db="EMBL/GenBank/DDBJ databases">
        <title>Genomic analysis of zinc-resistant bacterium Mucilaginibacter pedocola TBZ30.</title>
        <authorList>
            <person name="Huang J."/>
            <person name="Tang J."/>
        </authorList>
    </citation>
    <scope>NUCLEOTIDE SEQUENCE [LARGE SCALE GENOMIC DNA]</scope>
    <source>
        <strain evidence="1 2">TBZ30</strain>
    </source>
</reference>
<organism evidence="1 2">
    <name type="scientific">Mucilaginibacter pedocola</name>
    <dbReference type="NCBI Taxonomy" id="1792845"/>
    <lineage>
        <taxon>Bacteria</taxon>
        <taxon>Pseudomonadati</taxon>
        <taxon>Bacteroidota</taxon>
        <taxon>Sphingobacteriia</taxon>
        <taxon>Sphingobacteriales</taxon>
        <taxon>Sphingobacteriaceae</taxon>
        <taxon>Mucilaginibacter</taxon>
    </lineage>
</organism>
<keyword evidence="2" id="KW-1185">Reference proteome</keyword>
<evidence type="ECO:0000313" key="1">
    <source>
        <dbReference type="EMBL" id="OOQ61035.1"/>
    </source>
</evidence>
<dbReference type="Proteomes" id="UP000189739">
    <property type="component" value="Unassembled WGS sequence"/>
</dbReference>
<sequence>MGLDISIATNNDEEVYSPDYDDDIHDYCHKHGLSRAFCSFIYRRYLTRYCPDLKQIGELVGVDITPIYLMHGYPADVVLESAIKVAQTQEERQKILHDAEAYKKKLEGNIDLVIAAISDLIAKLSAIKDLPSILPQIDSFSGGWAFYFSDFEIDKGDGYIANNFGQDLRNLKSFLEFAKNKNATTVWFRYG</sequence>
<dbReference type="AlphaFoldDB" id="A0A1S9PJD1"/>
<dbReference type="EMBL" id="MBTF01000003">
    <property type="protein sequence ID" value="OOQ61035.1"/>
    <property type="molecule type" value="Genomic_DNA"/>
</dbReference>
<comment type="caution">
    <text evidence="1">The sequence shown here is derived from an EMBL/GenBank/DDBJ whole genome shotgun (WGS) entry which is preliminary data.</text>
</comment>
<name>A0A1S9PJD1_9SPHI</name>
<accession>A0A1S9PJD1</accession>
<gene>
    <name evidence="1" type="ORF">BC343_21535</name>
</gene>